<dbReference type="Proteomes" id="UP000318437">
    <property type="component" value="Unassembled WGS sequence"/>
</dbReference>
<keyword evidence="1" id="KW-0805">Transcription regulation</keyword>
<evidence type="ECO:0000256" key="1">
    <source>
        <dbReference type="ARBA" id="ARBA00023015"/>
    </source>
</evidence>
<dbReference type="InterPro" id="IPR036388">
    <property type="entry name" value="WH-like_DNA-bd_sf"/>
</dbReference>
<dbReference type="InterPro" id="IPR013325">
    <property type="entry name" value="RNA_pol_sigma_r2"/>
</dbReference>
<name>A0A5C6D168_9BACT</name>
<feature type="domain" description="RNA polymerase sigma-70 region 4" evidence="6">
    <location>
        <begin position="142"/>
        <end position="187"/>
    </location>
</feature>
<dbReference type="PANTHER" id="PTHR30385">
    <property type="entry name" value="SIGMA FACTOR F FLAGELLAR"/>
    <property type="match status" value="1"/>
</dbReference>
<evidence type="ECO:0000256" key="2">
    <source>
        <dbReference type="ARBA" id="ARBA00023082"/>
    </source>
</evidence>
<evidence type="ECO:0000259" key="5">
    <source>
        <dbReference type="Pfam" id="PF04542"/>
    </source>
</evidence>
<dbReference type="SUPFAM" id="SSF88946">
    <property type="entry name" value="Sigma2 domain of RNA polymerase sigma factors"/>
    <property type="match status" value="1"/>
</dbReference>
<dbReference type="Gene3D" id="1.10.1740.10">
    <property type="match status" value="1"/>
</dbReference>
<dbReference type="RefSeq" id="WP_146447515.1">
    <property type="nucleotide sequence ID" value="NZ_SJPS01000001.1"/>
</dbReference>
<keyword evidence="2" id="KW-0731">Sigma factor</keyword>
<dbReference type="GO" id="GO:0003677">
    <property type="term" value="F:DNA binding"/>
    <property type="evidence" value="ECO:0007669"/>
    <property type="project" value="UniProtKB-KW"/>
</dbReference>
<dbReference type="Pfam" id="PF04542">
    <property type="entry name" value="Sigma70_r2"/>
    <property type="match status" value="1"/>
</dbReference>
<keyword evidence="4" id="KW-0804">Transcription</keyword>
<evidence type="ECO:0000313" key="8">
    <source>
        <dbReference type="Proteomes" id="UP000318437"/>
    </source>
</evidence>
<dbReference type="OrthoDB" id="265297at2"/>
<feature type="domain" description="RNA polymerase sigma-70 region 2" evidence="5">
    <location>
        <begin position="33"/>
        <end position="88"/>
    </location>
</feature>
<evidence type="ECO:0000256" key="3">
    <source>
        <dbReference type="ARBA" id="ARBA00023125"/>
    </source>
</evidence>
<dbReference type="NCBIfam" id="TIGR02937">
    <property type="entry name" value="sigma70-ECF"/>
    <property type="match status" value="1"/>
</dbReference>
<reference evidence="7 8" key="1">
    <citation type="submission" date="2019-02" db="EMBL/GenBank/DDBJ databases">
        <title>Deep-cultivation of Planctomycetes and their phenomic and genomic characterization uncovers novel biology.</title>
        <authorList>
            <person name="Wiegand S."/>
            <person name="Jogler M."/>
            <person name="Boedeker C."/>
            <person name="Pinto D."/>
            <person name="Vollmers J."/>
            <person name="Rivas-Marin E."/>
            <person name="Kohn T."/>
            <person name="Peeters S.H."/>
            <person name="Heuer A."/>
            <person name="Rast P."/>
            <person name="Oberbeckmann S."/>
            <person name="Bunk B."/>
            <person name="Jeske O."/>
            <person name="Meyerdierks A."/>
            <person name="Storesund J.E."/>
            <person name="Kallscheuer N."/>
            <person name="Luecker S."/>
            <person name="Lage O.M."/>
            <person name="Pohl T."/>
            <person name="Merkel B.J."/>
            <person name="Hornburger P."/>
            <person name="Mueller R.-W."/>
            <person name="Bruemmer F."/>
            <person name="Labrenz M."/>
            <person name="Spormann A.M."/>
            <person name="Op Den Camp H."/>
            <person name="Overmann J."/>
            <person name="Amann R."/>
            <person name="Jetten M.S.M."/>
            <person name="Mascher T."/>
            <person name="Medema M.H."/>
            <person name="Devos D.P."/>
            <person name="Kaster A.-K."/>
            <person name="Ovreas L."/>
            <person name="Rohde M."/>
            <person name="Galperin M.Y."/>
            <person name="Jogler C."/>
        </authorList>
    </citation>
    <scope>NUCLEOTIDE SEQUENCE [LARGE SCALE GENOMIC DNA]</scope>
    <source>
        <strain evidence="7 8">Pla144</strain>
    </source>
</reference>
<keyword evidence="8" id="KW-1185">Reference proteome</keyword>
<dbReference type="GO" id="GO:0016987">
    <property type="term" value="F:sigma factor activity"/>
    <property type="evidence" value="ECO:0007669"/>
    <property type="project" value="UniProtKB-KW"/>
</dbReference>
<evidence type="ECO:0000259" key="6">
    <source>
        <dbReference type="Pfam" id="PF04545"/>
    </source>
</evidence>
<dbReference type="InterPro" id="IPR013324">
    <property type="entry name" value="RNA_pol_sigma_r3/r4-like"/>
</dbReference>
<accession>A0A5C6D168</accession>
<evidence type="ECO:0000313" key="7">
    <source>
        <dbReference type="EMBL" id="TWU29491.1"/>
    </source>
</evidence>
<dbReference type="Gene3D" id="1.10.10.10">
    <property type="entry name" value="Winged helix-like DNA-binding domain superfamily/Winged helix DNA-binding domain"/>
    <property type="match status" value="1"/>
</dbReference>
<dbReference type="InterPro" id="IPR007630">
    <property type="entry name" value="RNA_pol_sigma70_r4"/>
</dbReference>
<sequence>MSEFPDTPTQAEEIQAELERCRNYLRFLADIKLHRRLRRQIDPSDMVQETMLKAYAAWDKFAGSEPGQRVAWLRQILMRTILHALRDAHCAKRDIAREQRLEGLIEESSRRIEQCLAADESSPSAAVQQAEELMRVADAVYQLPEAERIAVVGYYWQGGTLSEISETLGRSAPAVAGLVHRGLRRLRGQLIDMDSRELTNT</sequence>
<dbReference type="EMBL" id="SJPS01000001">
    <property type="protein sequence ID" value="TWU29491.1"/>
    <property type="molecule type" value="Genomic_DNA"/>
</dbReference>
<dbReference type="InterPro" id="IPR014284">
    <property type="entry name" value="RNA_pol_sigma-70_dom"/>
</dbReference>
<dbReference type="InterPro" id="IPR007627">
    <property type="entry name" value="RNA_pol_sigma70_r2"/>
</dbReference>
<gene>
    <name evidence="7" type="primary">sigH</name>
    <name evidence="7" type="ORF">Pla144_02690</name>
</gene>
<evidence type="ECO:0000256" key="4">
    <source>
        <dbReference type="ARBA" id="ARBA00023163"/>
    </source>
</evidence>
<dbReference type="AlphaFoldDB" id="A0A5C6D168"/>
<dbReference type="Pfam" id="PF04545">
    <property type="entry name" value="Sigma70_r4"/>
    <property type="match status" value="1"/>
</dbReference>
<dbReference type="SUPFAM" id="SSF88659">
    <property type="entry name" value="Sigma3 and sigma4 domains of RNA polymerase sigma factors"/>
    <property type="match status" value="1"/>
</dbReference>
<dbReference type="PANTHER" id="PTHR30385:SF8">
    <property type="entry name" value="RNA POLYMERASE SIGMA-E FACTOR"/>
    <property type="match status" value="1"/>
</dbReference>
<organism evidence="7 8">
    <name type="scientific">Bythopirellula polymerisocia</name>
    <dbReference type="NCBI Taxonomy" id="2528003"/>
    <lineage>
        <taxon>Bacteria</taxon>
        <taxon>Pseudomonadati</taxon>
        <taxon>Planctomycetota</taxon>
        <taxon>Planctomycetia</taxon>
        <taxon>Pirellulales</taxon>
        <taxon>Lacipirellulaceae</taxon>
        <taxon>Bythopirellula</taxon>
    </lineage>
</organism>
<comment type="caution">
    <text evidence="7">The sequence shown here is derived from an EMBL/GenBank/DDBJ whole genome shotgun (WGS) entry which is preliminary data.</text>
</comment>
<proteinExistence type="predicted"/>
<keyword evidence="3" id="KW-0238">DNA-binding</keyword>
<protein>
    <submittedName>
        <fullName evidence="7">ECF RNA polymerase sigma factor SigH</fullName>
    </submittedName>
</protein>
<dbReference type="GO" id="GO:0006352">
    <property type="term" value="P:DNA-templated transcription initiation"/>
    <property type="evidence" value="ECO:0007669"/>
    <property type="project" value="InterPro"/>
</dbReference>